<evidence type="ECO:0000256" key="6">
    <source>
        <dbReference type="SAM" id="MobiDB-lite"/>
    </source>
</evidence>
<name>A0A6A6HN06_VIRVR</name>
<keyword evidence="2" id="KW-0813">Transport</keyword>
<feature type="transmembrane region" description="Helical" evidence="7">
    <location>
        <begin position="309"/>
        <end position="326"/>
    </location>
</feature>
<keyword evidence="4 7" id="KW-1133">Transmembrane helix</keyword>
<dbReference type="PRINTS" id="PR01036">
    <property type="entry name" value="TCRTETB"/>
</dbReference>
<feature type="compositionally biased region" description="Low complexity" evidence="6">
    <location>
        <begin position="11"/>
        <end position="22"/>
    </location>
</feature>
<sequence>MDKKSHSTLNTVADDQTTVATTPNALSLDEEHDVKANDLGDVEKESIAESRKEANAKETKYEGEELERVQSSPYPGPIKLLLVSVSVCLAVFLVALDMTIVATAIPQITDEFHSLTQVGWYGSGFFLTLASFQSTWGKGYKYWPLKHVFLFSIFWFEIGSLICAVAQNSTTLIVGRAIAGMGGAGISSGAYTIIALSVPPQRQPAFTGILGAVFSIAAVVGPLLGGVFTTDASWRWCFYINLPIGGLSAGLILFFFQTPKQSKPVAAELKEKILQLDLPGSFVFMGAVVCFLLALQWGGATKAWGNSDVVGTLVGGFVIFILFVAIEVYQNERALLVRRLLTNKTIAFACIFQLFNSGAFMVDLYFLPEYFQSVSGVTAAQSGVRNLPFILALSILTIVSGGAITATGHYIPVMIIGAIISTVGTGMIYTLDVGSGSSEWIGYQALAGIGIGIAIQVPIIVAQGVVEPTDLSSATAMLLFFQTLAGAIFISVAQTIFSNELVKAVAHNVPSVNAGQVVLTGATDIRSAYPADVVPAIIQSFMDALKNTYILAIACAGLSAVTAFAIAVFDWRTLKGQKVEGAAV</sequence>
<keyword evidence="10" id="KW-1185">Reference proteome</keyword>
<evidence type="ECO:0000256" key="2">
    <source>
        <dbReference type="ARBA" id="ARBA00022448"/>
    </source>
</evidence>
<dbReference type="PANTHER" id="PTHR23501">
    <property type="entry name" value="MAJOR FACILITATOR SUPERFAMILY"/>
    <property type="match status" value="1"/>
</dbReference>
<dbReference type="PANTHER" id="PTHR23501:SF177">
    <property type="entry name" value="MAJOR FACILITATOR SUPERFAMILY (MFS) PROFILE DOMAIN-CONTAINING PROTEIN-RELATED"/>
    <property type="match status" value="1"/>
</dbReference>
<accession>A0A6A6HN06</accession>
<feature type="transmembrane region" description="Helical" evidence="7">
    <location>
        <begin position="346"/>
        <end position="367"/>
    </location>
</feature>
<dbReference type="PROSITE" id="PS50850">
    <property type="entry name" value="MFS"/>
    <property type="match status" value="1"/>
</dbReference>
<dbReference type="InterPro" id="IPR036259">
    <property type="entry name" value="MFS_trans_sf"/>
</dbReference>
<feature type="transmembrane region" description="Helical" evidence="7">
    <location>
        <begin position="118"/>
        <end position="136"/>
    </location>
</feature>
<dbReference type="Gene3D" id="1.20.1250.20">
    <property type="entry name" value="MFS general substrate transporter like domains"/>
    <property type="match status" value="1"/>
</dbReference>
<dbReference type="Pfam" id="PF07690">
    <property type="entry name" value="MFS_1"/>
    <property type="match status" value="1"/>
</dbReference>
<feature type="transmembrane region" description="Helical" evidence="7">
    <location>
        <begin position="236"/>
        <end position="256"/>
    </location>
</feature>
<dbReference type="AlphaFoldDB" id="A0A6A6HN06"/>
<proteinExistence type="predicted"/>
<dbReference type="EMBL" id="ML991773">
    <property type="protein sequence ID" value="KAF2239198.1"/>
    <property type="molecule type" value="Genomic_DNA"/>
</dbReference>
<evidence type="ECO:0000256" key="3">
    <source>
        <dbReference type="ARBA" id="ARBA00022692"/>
    </source>
</evidence>
<dbReference type="Proteomes" id="UP000800092">
    <property type="component" value="Unassembled WGS sequence"/>
</dbReference>
<feature type="transmembrane region" description="Helical" evidence="7">
    <location>
        <begin position="387"/>
        <end position="406"/>
    </location>
</feature>
<dbReference type="InterPro" id="IPR020846">
    <property type="entry name" value="MFS_dom"/>
</dbReference>
<evidence type="ECO:0000256" key="4">
    <source>
        <dbReference type="ARBA" id="ARBA00022989"/>
    </source>
</evidence>
<evidence type="ECO:0000256" key="7">
    <source>
        <dbReference type="SAM" id="Phobius"/>
    </source>
</evidence>
<feature type="transmembrane region" description="Helical" evidence="7">
    <location>
        <begin position="276"/>
        <end position="297"/>
    </location>
</feature>
<feature type="compositionally biased region" description="Basic and acidic residues" evidence="6">
    <location>
        <begin position="32"/>
        <end position="64"/>
    </location>
</feature>
<feature type="transmembrane region" description="Helical" evidence="7">
    <location>
        <begin position="173"/>
        <end position="198"/>
    </location>
</feature>
<keyword evidence="3 7" id="KW-0812">Transmembrane</keyword>
<dbReference type="FunFam" id="1.20.1720.10:FF:000012">
    <property type="entry name" value="MFS toxin efflux pump (AflT)"/>
    <property type="match status" value="1"/>
</dbReference>
<protein>
    <submittedName>
        <fullName evidence="9">Putative MFS multidrug transporter</fullName>
    </submittedName>
</protein>
<organism evidence="9 10">
    <name type="scientific">Viridothelium virens</name>
    <name type="common">Speckled blister lichen</name>
    <name type="synonym">Trypethelium virens</name>
    <dbReference type="NCBI Taxonomy" id="1048519"/>
    <lineage>
        <taxon>Eukaryota</taxon>
        <taxon>Fungi</taxon>
        <taxon>Dikarya</taxon>
        <taxon>Ascomycota</taxon>
        <taxon>Pezizomycotina</taxon>
        <taxon>Dothideomycetes</taxon>
        <taxon>Dothideomycetes incertae sedis</taxon>
        <taxon>Trypetheliales</taxon>
        <taxon>Trypetheliaceae</taxon>
        <taxon>Viridothelium</taxon>
    </lineage>
</organism>
<dbReference type="InterPro" id="IPR011701">
    <property type="entry name" value="MFS"/>
</dbReference>
<keyword evidence="5 7" id="KW-0472">Membrane</keyword>
<comment type="subcellular location">
    <subcellularLocation>
        <location evidence="1">Membrane</location>
        <topology evidence="1">Multi-pass membrane protein</topology>
    </subcellularLocation>
</comment>
<feature type="transmembrane region" description="Helical" evidence="7">
    <location>
        <begin position="478"/>
        <end position="497"/>
    </location>
</feature>
<feature type="transmembrane region" description="Helical" evidence="7">
    <location>
        <begin position="443"/>
        <end position="466"/>
    </location>
</feature>
<dbReference type="OrthoDB" id="10021397at2759"/>
<feature type="region of interest" description="Disordered" evidence="6">
    <location>
        <begin position="1"/>
        <end position="64"/>
    </location>
</feature>
<evidence type="ECO:0000313" key="9">
    <source>
        <dbReference type="EMBL" id="KAF2239198.1"/>
    </source>
</evidence>
<dbReference type="SUPFAM" id="SSF103473">
    <property type="entry name" value="MFS general substrate transporter"/>
    <property type="match status" value="1"/>
</dbReference>
<feature type="domain" description="Major facilitator superfamily (MFS) profile" evidence="8">
    <location>
        <begin position="83"/>
        <end position="574"/>
    </location>
</feature>
<reference evidence="9" key="1">
    <citation type="journal article" date="2020" name="Stud. Mycol.">
        <title>101 Dothideomycetes genomes: a test case for predicting lifestyles and emergence of pathogens.</title>
        <authorList>
            <person name="Haridas S."/>
            <person name="Albert R."/>
            <person name="Binder M."/>
            <person name="Bloem J."/>
            <person name="Labutti K."/>
            <person name="Salamov A."/>
            <person name="Andreopoulos B."/>
            <person name="Baker S."/>
            <person name="Barry K."/>
            <person name="Bills G."/>
            <person name="Bluhm B."/>
            <person name="Cannon C."/>
            <person name="Castanera R."/>
            <person name="Culley D."/>
            <person name="Daum C."/>
            <person name="Ezra D."/>
            <person name="Gonzalez J."/>
            <person name="Henrissat B."/>
            <person name="Kuo A."/>
            <person name="Liang C."/>
            <person name="Lipzen A."/>
            <person name="Lutzoni F."/>
            <person name="Magnuson J."/>
            <person name="Mondo S."/>
            <person name="Nolan M."/>
            <person name="Ohm R."/>
            <person name="Pangilinan J."/>
            <person name="Park H.-J."/>
            <person name="Ramirez L."/>
            <person name="Alfaro M."/>
            <person name="Sun H."/>
            <person name="Tritt A."/>
            <person name="Yoshinaga Y."/>
            <person name="Zwiers L.-H."/>
            <person name="Turgeon B."/>
            <person name="Goodwin S."/>
            <person name="Spatafora J."/>
            <person name="Crous P."/>
            <person name="Grigoriev I."/>
        </authorList>
    </citation>
    <scope>NUCLEOTIDE SEQUENCE</scope>
    <source>
        <strain evidence="9">Tuck. ex Michener</strain>
    </source>
</reference>
<dbReference type="GO" id="GO:0005886">
    <property type="term" value="C:plasma membrane"/>
    <property type="evidence" value="ECO:0007669"/>
    <property type="project" value="TreeGrafter"/>
</dbReference>
<feature type="transmembrane region" description="Helical" evidence="7">
    <location>
        <begin position="413"/>
        <end position="431"/>
    </location>
</feature>
<dbReference type="CDD" id="cd17502">
    <property type="entry name" value="MFS_Azr1_MDR_like"/>
    <property type="match status" value="1"/>
</dbReference>
<feature type="transmembrane region" description="Helical" evidence="7">
    <location>
        <begin position="80"/>
        <end position="106"/>
    </location>
</feature>
<evidence type="ECO:0000259" key="8">
    <source>
        <dbReference type="PROSITE" id="PS50850"/>
    </source>
</evidence>
<feature type="transmembrane region" description="Helical" evidence="7">
    <location>
        <begin position="148"/>
        <end position="167"/>
    </location>
</feature>
<feature type="transmembrane region" description="Helical" evidence="7">
    <location>
        <begin position="549"/>
        <end position="569"/>
    </location>
</feature>
<dbReference type="FunFam" id="1.20.1250.20:FF:000196">
    <property type="entry name" value="MFS toxin efflux pump (AflT)"/>
    <property type="match status" value="1"/>
</dbReference>
<evidence type="ECO:0000256" key="5">
    <source>
        <dbReference type="ARBA" id="ARBA00023136"/>
    </source>
</evidence>
<feature type="transmembrane region" description="Helical" evidence="7">
    <location>
        <begin position="205"/>
        <end position="224"/>
    </location>
</feature>
<evidence type="ECO:0000256" key="1">
    <source>
        <dbReference type="ARBA" id="ARBA00004141"/>
    </source>
</evidence>
<gene>
    <name evidence="9" type="ORF">EV356DRAFT_439238</name>
</gene>
<evidence type="ECO:0000313" key="10">
    <source>
        <dbReference type="Proteomes" id="UP000800092"/>
    </source>
</evidence>
<dbReference type="GO" id="GO:0022857">
    <property type="term" value="F:transmembrane transporter activity"/>
    <property type="evidence" value="ECO:0007669"/>
    <property type="project" value="InterPro"/>
</dbReference>